<dbReference type="Pfam" id="PF01973">
    <property type="entry name" value="MptE-like"/>
    <property type="match status" value="1"/>
</dbReference>
<dbReference type="RefSeq" id="WP_306981829.1">
    <property type="nucleotide sequence ID" value="NZ_JAUSUA010000002.1"/>
</dbReference>
<reference evidence="3 4" key="1">
    <citation type="submission" date="2023-07" db="EMBL/GenBank/DDBJ databases">
        <title>Genomic Encyclopedia of Type Strains, Phase IV (KMG-IV): sequencing the most valuable type-strain genomes for metagenomic binning, comparative biology and taxonomic classification.</title>
        <authorList>
            <person name="Goeker M."/>
        </authorList>
    </citation>
    <scope>NUCLEOTIDE SEQUENCE [LARGE SCALE GENOMIC DNA]</scope>
    <source>
        <strain evidence="3 4">DSM 19154</strain>
    </source>
</reference>
<evidence type="ECO:0000259" key="1">
    <source>
        <dbReference type="Pfam" id="PF01973"/>
    </source>
</evidence>
<organism evidence="3 4">
    <name type="scientific">Alkalicoccobacillus murimartini</name>
    <dbReference type="NCBI Taxonomy" id="171685"/>
    <lineage>
        <taxon>Bacteria</taxon>
        <taxon>Bacillati</taxon>
        <taxon>Bacillota</taxon>
        <taxon>Bacilli</taxon>
        <taxon>Bacillales</taxon>
        <taxon>Bacillaceae</taxon>
        <taxon>Alkalicoccobacillus</taxon>
    </lineage>
</organism>
<evidence type="ECO:0000259" key="2">
    <source>
        <dbReference type="Pfam" id="PF20157"/>
    </source>
</evidence>
<sequence>MLIENRNYLRIKNRVLLNKLNKTIDNHEFVIQLAKNGVPTLAVHQNEVKQFLHSSYNPTKEVDALLTKYQNVLDEGDPILFLGIGLGHHIQAFIETYKPQRFSLIELNPAILKKSLELINLTDHTFKNLTNVYLADDDARYQEVLDDELQNISPAKLVILPSYERIYKDKVNKFSEMFKKLLLNQKDRLHTNVSFQSRWVLNSLRNLPSILKTPNFIHDIDTGLFKDKPAIIVAAGPSLNDEIEQLKKIKENQSAYIFSVGSAINALIEQGIHPDAAFTYDPKEKNQYVFEKLKKQNLKDIPMIFGSSVGYETLHDYPGKMLHFLTSQDTVSEALLEKNNTKQIEAITDAPSIAVIALQVLSKIGCNPIVLVGQNLSYSNVRYAAGIEYGWLDNQLSEDELAETFEVESVDGGVVRTKTHMVKMREALEHYAKVNSHIKLYNTTKNGAKINYTEFISLESLSNTFESEKIDKSWLEINSITYDQKEVYKNYVHLMEEQESIEIQLNKLSNLLEDFILTASTAKQNEKKLDLLLSTINKYIHKIEDSSFYKVFLGPMSRHELEILSTRIREAMYSKDVVKKSHTIIQQYKYIIQTWNAINQIISEHVKEVEDKLIEQN</sequence>
<keyword evidence="4" id="KW-1185">Reference proteome</keyword>
<dbReference type="Proteomes" id="UP001225034">
    <property type="component" value="Unassembled WGS sequence"/>
</dbReference>
<dbReference type="EMBL" id="JAUSUA010000002">
    <property type="protein sequence ID" value="MDQ0206936.1"/>
    <property type="molecule type" value="Genomic_DNA"/>
</dbReference>
<dbReference type="InterPro" id="IPR045376">
    <property type="entry name" value="Maf_N"/>
</dbReference>
<accession>A0ABT9YGW8</accession>
<evidence type="ECO:0008006" key="5">
    <source>
        <dbReference type="Google" id="ProtNLM"/>
    </source>
</evidence>
<dbReference type="PANTHER" id="PTHR41786">
    <property type="entry name" value="MOTILITY ACCESSORY FACTOR MAF"/>
    <property type="match status" value="1"/>
</dbReference>
<proteinExistence type="predicted"/>
<dbReference type="PANTHER" id="PTHR41786:SF1">
    <property type="entry name" value="6-HYDROXYMETHYLPTERIN DIPHOSPHOKINASE MPTE-LIKE DOMAIN-CONTAINING PROTEIN"/>
    <property type="match status" value="1"/>
</dbReference>
<protein>
    <recommendedName>
        <fullName evidence="5">DUF115 domain-containing protein</fullName>
    </recommendedName>
</protein>
<gene>
    <name evidence="3" type="ORF">J2S05_001735</name>
</gene>
<name>A0ABT9YGW8_9BACI</name>
<feature type="domain" description="6-hydroxymethylpterin diphosphokinase MptE-like" evidence="1">
    <location>
        <begin position="202"/>
        <end position="380"/>
    </location>
</feature>
<evidence type="ECO:0000313" key="3">
    <source>
        <dbReference type="EMBL" id="MDQ0206936.1"/>
    </source>
</evidence>
<comment type="caution">
    <text evidence="3">The sequence shown here is derived from an EMBL/GenBank/DDBJ whole genome shotgun (WGS) entry which is preliminary data.</text>
</comment>
<feature type="domain" description="Glycosyltransferase Maf N-terminal" evidence="2">
    <location>
        <begin position="45"/>
        <end position="122"/>
    </location>
</feature>
<evidence type="ECO:0000313" key="4">
    <source>
        <dbReference type="Proteomes" id="UP001225034"/>
    </source>
</evidence>
<dbReference type="InterPro" id="IPR002826">
    <property type="entry name" value="MptE-like"/>
</dbReference>
<dbReference type="Pfam" id="PF20157">
    <property type="entry name" value="Maf_flag10_N"/>
    <property type="match status" value="1"/>
</dbReference>